<feature type="region of interest" description="Disordered" evidence="2">
    <location>
        <begin position="464"/>
        <end position="494"/>
    </location>
</feature>
<dbReference type="SUPFAM" id="SSF51338">
    <property type="entry name" value="Composite domain of metallo-dependent hydrolases"/>
    <property type="match status" value="1"/>
</dbReference>
<evidence type="ECO:0000256" key="2">
    <source>
        <dbReference type="SAM" id="MobiDB-lite"/>
    </source>
</evidence>
<organism evidence="3 4">
    <name type="scientific">Tribonema minus</name>
    <dbReference type="NCBI Taxonomy" id="303371"/>
    <lineage>
        <taxon>Eukaryota</taxon>
        <taxon>Sar</taxon>
        <taxon>Stramenopiles</taxon>
        <taxon>Ochrophyta</taxon>
        <taxon>PX clade</taxon>
        <taxon>Xanthophyceae</taxon>
        <taxon>Tribonematales</taxon>
        <taxon>Tribonemataceae</taxon>
        <taxon>Tribonema</taxon>
    </lineage>
</organism>
<proteinExistence type="inferred from homology"/>
<comment type="similarity">
    <text evidence="1">Belongs to the metallo-dependent hydrolases superfamily. Hydantoinase/dihydropyrimidinase family.</text>
</comment>
<keyword evidence="4" id="KW-1185">Reference proteome</keyword>
<dbReference type="Proteomes" id="UP000664859">
    <property type="component" value="Unassembled WGS sequence"/>
</dbReference>
<sequence length="654" mass="68050">MVIIRGTRRMQPEFEPVIRLTGAVEVHCEPGRAPLGEGAEVVVAGTKIIEISADASTRSTLTGPSVSVLDVSGLIIVPGFVDIHMHLAGGGGEAGFRSRTPEAQLSEIVEAGITTCVGVLGTDAVARAPLALLAKVKALREEGLSAYMWTGAYAVPPPTLTGCARRDVMAVEEVIGVGEVAISDHRSSAPTTDELRRIASDARVAGLLSGKAGVMYCHMGSGPAGLAPLWDVVAPGRSSASDIPITNVIPTHMSRSPQLIEEGKEWLRAGGYVDFTSGEPATEQALLGYWNEGIPATARMLCSSDAYGSQPEFDAQGRVVGYSVAPPSASLALLRRLHYGGGEALRYALAPFTANPADAARLRGKGRLRVGGDADLLALDPADGLALRYVMSGGRVLKTPDWTATGIGGAEKASRACTQAVDAAAAAAAAAARCCCCTATGHVQTCPPGRWDAKLKAQLAGASALRQHARKPQRSIRLSPAVHSTNAPAAPERATRRARLPLRGTRRPWTQRTPQPNPRQARSAAARAVLPTMTERAGRTAKVPGARSSSAARRRRAQAGIVCSTSVLSGGAIPRALHVLPVLRAASGVRMLCSLTGKRAMCLAAAQEAPAVSVTDAIVPTSAISTTSSPSACALIWNTMLMISVGVVHRCSHR</sequence>
<evidence type="ECO:0000313" key="4">
    <source>
        <dbReference type="Proteomes" id="UP000664859"/>
    </source>
</evidence>
<evidence type="ECO:0008006" key="5">
    <source>
        <dbReference type="Google" id="ProtNLM"/>
    </source>
</evidence>
<dbReference type="AlphaFoldDB" id="A0A835Z9U2"/>
<evidence type="ECO:0000256" key="1">
    <source>
        <dbReference type="ARBA" id="ARBA00008829"/>
    </source>
</evidence>
<dbReference type="Gene3D" id="3.20.20.140">
    <property type="entry name" value="Metal-dependent hydrolases"/>
    <property type="match status" value="1"/>
</dbReference>
<name>A0A835Z9U2_9STRA</name>
<dbReference type="InterPro" id="IPR032466">
    <property type="entry name" value="Metal_Hydrolase"/>
</dbReference>
<gene>
    <name evidence="3" type="ORF">JKP88DRAFT_267875</name>
</gene>
<dbReference type="GO" id="GO:0016810">
    <property type="term" value="F:hydrolase activity, acting on carbon-nitrogen (but not peptide) bonds"/>
    <property type="evidence" value="ECO:0007669"/>
    <property type="project" value="InterPro"/>
</dbReference>
<dbReference type="Gene3D" id="2.30.40.10">
    <property type="entry name" value="Urease, subunit C, domain 1"/>
    <property type="match status" value="1"/>
</dbReference>
<evidence type="ECO:0000313" key="3">
    <source>
        <dbReference type="EMBL" id="KAG5187520.1"/>
    </source>
</evidence>
<dbReference type="PANTHER" id="PTHR11647">
    <property type="entry name" value="HYDRANTOINASE/DIHYDROPYRIMIDINASE FAMILY MEMBER"/>
    <property type="match status" value="1"/>
</dbReference>
<dbReference type="OrthoDB" id="5595695at2759"/>
<accession>A0A835Z9U2</accession>
<protein>
    <recommendedName>
        <fullName evidence="5">Amidohydrolase-related domain-containing protein</fullName>
    </recommendedName>
</protein>
<dbReference type="PANTHER" id="PTHR11647:SF1">
    <property type="entry name" value="COLLAPSIN RESPONSE MEDIATOR PROTEIN"/>
    <property type="match status" value="1"/>
</dbReference>
<comment type="caution">
    <text evidence="3">The sequence shown here is derived from an EMBL/GenBank/DDBJ whole genome shotgun (WGS) entry which is preliminary data.</text>
</comment>
<dbReference type="InterPro" id="IPR011059">
    <property type="entry name" value="Metal-dep_hydrolase_composite"/>
</dbReference>
<dbReference type="EMBL" id="JAFCMP010000089">
    <property type="protein sequence ID" value="KAG5187520.1"/>
    <property type="molecule type" value="Genomic_DNA"/>
</dbReference>
<reference evidence="3" key="1">
    <citation type="submission" date="2021-02" db="EMBL/GenBank/DDBJ databases">
        <title>First Annotated Genome of the Yellow-green Alga Tribonema minus.</title>
        <authorList>
            <person name="Mahan K.M."/>
        </authorList>
    </citation>
    <scope>NUCLEOTIDE SEQUENCE</scope>
    <source>
        <strain evidence="3">UTEX B ZZ1240</strain>
    </source>
</reference>
<dbReference type="SUPFAM" id="SSF51556">
    <property type="entry name" value="Metallo-dependent hydrolases"/>
    <property type="match status" value="1"/>
</dbReference>
<dbReference type="InterPro" id="IPR050378">
    <property type="entry name" value="Metallo-dep_Hydrolases_sf"/>
</dbReference>